<evidence type="ECO:0000259" key="8">
    <source>
        <dbReference type="PROSITE" id="PS51208"/>
    </source>
</evidence>
<dbReference type="EMBL" id="CP023004">
    <property type="protein sequence ID" value="AWI09509.1"/>
    <property type="molecule type" value="Genomic_DNA"/>
</dbReference>
<evidence type="ECO:0000256" key="2">
    <source>
        <dbReference type="ARBA" id="ARBA00004442"/>
    </source>
</evidence>
<evidence type="ECO:0000256" key="5">
    <source>
        <dbReference type="ARBA" id="ARBA00022729"/>
    </source>
</evidence>
<keyword evidence="5" id="KW-0732">Signal</keyword>
<dbReference type="SUPFAM" id="SSF51126">
    <property type="entry name" value="Pectin lyase-like"/>
    <property type="match status" value="4"/>
</dbReference>
<comment type="subcellular location">
    <subcellularLocation>
        <location evidence="1">Cell envelope</location>
    </subcellularLocation>
    <subcellularLocation>
        <location evidence="2">Cell outer membrane</location>
    </subcellularLocation>
    <subcellularLocation>
        <location evidence="3">Secreted</location>
    </subcellularLocation>
</comment>
<dbReference type="KEGG" id="elut:CKA38_09870"/>
<dbReference type="InterPro" id="IPR006315">
    <property type="entry name" value="OM_autotransptr_brl_dom"/>
</dbReference>
<evidence type="ECO:0000256" key="4">
    <source>
        <dbReference type="ARBA" id="ARBA00022525"/>
    </source>
</evidence>
<evidence type="ECO:0000313" key="9">
    <source>
        <dbReference type="EMBL" id="AWI09509.1"/>
    </source>
</evidence>
<dbReference type="InterPro" id="IPR003368">
    <property type="entry name" value="POMP_repeat"/>
</dbReference>
<protein>
    <recommendedName>
        <fullName evidence="8">Autotransporter domain-containing protein</fullName>
    </recommendedName>
</protein>
<dbReference type="InterPro" id="IPR006626">
    <property type="entry name" value="PbH1"/>
</dbReference>
<feature type="domain" description="Autotransporter" evidence="8">
    <location>
        <begin position="2415"/>
        <end position="2686"/>
    </location>
</feature>
<dbReference type="InterPro" id="IPR036709">
    <property type="entry name" value="Autotransporte_beta_dom_sf"/>
</dbReference>
<dbReference type="GO" id="GO:0005576">
    <property type="term" value="C:extracellular region"/>
    <property type="evidence" value="ECO:0007669"/>
    <property type="project" value="UniProtKB-SubCell"/>
</dbReference>
<sequence>MSLLKYTTTIELSLFFSKQTKKMNRKSFSLLFPATQLLIVACLCLALPAGAPAANYTTRLNITSGQTRDISSGTFAGLTESSYNGGGAIKNAGLVTGTDVFFDNNSSTYRGGAVFNTGTMLLVTSTFSGNKALSNWAGALVNHGANAIFTGTGLVFTSNTASTGGAIVNSSGTLTLASGTLSHNYAVKFGGAAIHVDSYVPASRVHGTDLMFVSNTAAGSASDGNGGAIYARSGMLVLVSSTFIGNRSANARGGAIHSTAVFTGTNLLFASNTAATYGGAYFSAASSGTDTIVSSTFTNNAAIKYSGGAIHSEKTLDGTGLVFENNRAYTSGGAIYFNNAGVLTSSTFTENYARTDGGAIYNGNNLKSSNLLFTSNTAGSMGGAIYMRNAYGSADVTLSTFEGNYAGYGGAVANYTGTFSGSNLLFVSNTASSYGGALFTYVSGTFPATSVVTSSTFSKNYSGNLGGAVVNGGAFTGSNLLFISNSSANAGGAIYSDTATGTVTLFSTTLSGNFANAGGAIYNNNNSTFTGTNITFESNVAGTSGGAIYNTAGGTITGANLVFTSNTATSGSGGAIYSGADFSLGSGTFSGNTAAAGKGGAIYAGGNITLEVGANETLSAANNKAIDNDSGGFLYIASGSMVFDIGANATANIGNASSIANNADSISAADGSVNLTKTGAGTLTLWARNTYTGTTFVNSGKLDLRGHLSSVDTIVAANSTLAGTGTLAGLVTLATSATLSPGNLAATGTLTILNGLSLANGSLLHLKLGTPNAVDGLADGTSDLINVTGDLTLTGTTSLHVTAQTGFGIGVYRLINYSGDLLGGGTISFDALNDSTGSGLGTNDLLVDLATAHQVNLIQGGSDLIYWDGDLNHSNNQIEGGNGIWDTGTAGGNTNWTVNGGVSNKTWTEGKFAVFGYGPDAVIGSPVTVSNTLGDVTLSGAQFLVSDYVLNDGTLTFTPVSGTASILVGAGDASDSAITATINTRLTGTADLHKIHGGTLVLGGSNTYTGTTVVEGGALKLAHHAATGTGNITLAADTTLDLAFGGTFTNNIAGDDTTTAIISGSAVNLAATDGAAHTFAGAWQIVSGGTASIANEANLGAAASTADIAAGGWLTTSDTTFARALGGAGVLAINTSGADFSFSPSAIQPFSLFTGTLDLQSGYLALDAANTNVAALANATLRVSSAGVAEVLSNATIGNLTLNGGVLKIAAAPGSNINQFSGTLVTGTLNLAATSTLAIGLTGTLNTAIDPHSNFFSDSGSATRYQLHVVESSTLVGSAGNVTLTNYDGSAIAAPELAQNVTILAADGGVSGTAVYNYRASATNNGLHVGYGLSQLIAGTGTQILLSNAGATSDTLDAALTGDGGYQFAITGTALVGNANSDYLGATHITSGTVILISSTALGETSRLDIAANAALDLAGHSQTVGAFSGSANSTLALSNGALVITNGGISEGALTGTGSLILNGGLLDIRGANTGLNATATIAATGTARLDNTDGLGSSGLIANTGLLKFNNAQGTLTKSIAGTGTVALASTSTVTLAADNTDHAGVFDIAADSQLIATAQNQLADADLAIAGIFTASNAALIELGSGNALTGNGQLVKTGSGELRITSSNAFNGTTAITGGTLTLANLFGTGTGAVSNNATLNLAGTGTYANTISGSGVNLVTGNVSLRGDNTAFTGTLAVTGTADIDNNNQIGGATAQVVIASNAKLATIATTFGHALSGEGVLAINTSGAGFSFSSSVLQSPSPFSGTVSLTNSVLTLGTNANTDVLVNAALQLNAGGALHTNNETRQIKALDLNGGALWLDMNGVQPEQVLKVGTLAVSDTTASTVVFKNYTSSGSVAIGTGTNKNFLDQDNITNNATLLVEAGALDDPTQRKIAIKQADGTALSNGQIVDYGNVHAIYDYTALTVSGTEAAAYTGTGAMPAGLYYDYVLTALDVQAGETLALTTASATDTTLSADITGLGGVTYAAPDSSITLSGSNSYSGASTITTGTVIAKADNVLGAAAPLDILADGALDLDAHTQTVTTITTAAGSLLNLNSGSLAITAGGAIDGALAGTNTATLNIAGGTLDITGANAGFAASATIAANATARLSNPAGLGFAAIALSGTLHLDIAAADSGTLQNALSGDGLFAKTNTGELTLAASGANFHGTGTIDAGRLTATRTDNLGDATIGINAAATYEMRDIAAGTLANTLRGTGTLALTRADLLVTRANAIANTLTVALDQPSNLRLGANGISLGAVHMNSGTITFATATGTATIDALGHGTGNFVLNADLSAATAGNNPAGAIANALTITDAGAGSHNIYVNATGDISVINTAIELVTIENGSAQFVLANPGGKLEHALTTLELLQGDGSVYIPDTRKWYLTDAGLSHAADAILNTASTLALDWNYSLDSLYLRMGELRWENQKGLATADNGNLWVRSRGYRLNANNELSGLGFKQYGWGVNIGADKRFDTPAGLVLAGALLDMGGVNRDFDNHGNGDTDSVGFGLYATLINDKGWFADMVAKIDRYDNEFEARAHNGAITRGKYISKAQGLSLEAGKLLMQSNGWWIEPAVQVSVLWINSADYSTAATDVQRAIGVSVASSTNYQYRARVRGGRQFKNTNWHPYGKFAVVGVDSSGGKIRAHGKTLDTDYDGCRFEAGVGVMYRINDISQAYFDYEYAKASNYDRPWSINLGYRRLW</sequence>
<evidence type="ECO:0000256" key="7">
    <source>
        <dbReference type="ARBA" id="ARBA00023237"/>
    </source>
</evidence>
<gene>
    <name evidence="9" type="ORF">CKA38_09870</name>
</gene>
<dbReference type="Pfam" id="PF12951">
    <property type="entry name" value="PATR"/>
    <property type="match status" value="5"/>
</dbReference>
<keyword evidence="7" id="KW-0998">Cell outer membrane</keyword>
<dbReference type="SMART" id="SM00869">
    <property type="entry name" value="Autotransporter"/>
    <property type="match status" value="1"/>
</dbReference>
<dbReference type="PANTHER" id="PTHR35037:SF2">
    <property type="match status" value="1"/>
</dbReference>
<proteinExistence type="predicted"/>
<dbReference type="PANTHER" id="PTHR35037">
    <property type="entry name" value="C-TERMINAL REGION OF AIDA-LIKE PROTEIN"/>
    <property type="match status" value="1"/>
</dbReference>
<dbReference type="InterPro" id="IPR051551">
    <property type="entry name" value="Autotransporter_adhesion"/>
</dbReference>
<dbReference type="InterPro" id="IPR003991">
    <property type="entry name" value="Pertactin_virulence_factor"/>
</dbReference>
<dbReference type="NCBIfam" id="TIGR01414">
    <property type="entry name" value="autotrans_barl"/>
    <property type="match status" value="1"/>
</dbReference>
<dbReference type="InterPro" id="IPR012332">
    <property type="entry name" value="Autotransporter_pectin_lyase_C"/>
</dbReference>
<dbReference type="Proteomes" id="UP000244896">
    <property type="component" value="Chromosome"/>
</dbReference>
<evidence type="ECO:0000313" key="10">
    <source>
        <dbReference type="Proteomes" id="UP000244896"/>
    </source>
</evidence>
<organism evidence="9 10">
    <name type="scientific">Ereboglobus luteus</name>
    <dbReference type="NCBI Taxonomy" id="1796921"/>
    <lineage>
        <taxon>Bacteria</taxon>
        <taxon>Pseudomonadati</taxon>
        <taxon>Verrucomicrobiota</taxon>
        <taxon>Opitutia</taxon>
        <taxon>Opitutales</taxon>
        <taxon>Opitutaceae</taxon>
        <taxon>Ereboglobus</taxon>
    </lineage>
</organism>
<evidence type="ECO:0000256" key="6">
    <source>
        <dbReference type="ARBA" id="ARBA00023136"/>
    </source>
</evidence>
<dbReference type="Pfam" id="PF02415">
    <property type="entry name" value="Chlam_PMP"/>
    <property type="match status" value="7"/>
</dbReference>
<dbReference type="PRINTS" id="PR01484">
    <property type="entry name" value="PRTACTNFAMLY"/>
</dbReference>
<dbReference type="Gene3D" id="2.160.20.20">
    <property type="match status" value="1"/>
</dbReference>
<dbReference type="PROSITE" id="PS51208">
    <property type="entry name" value="AUTOTRANSPORTER"/>
    <property type="match status" value="1"/>
</dbReference>
<dbReference type="SUPFAM" id="SSF103515">
    <property type="entry name" value="Autotransporter"/>
    <property type="match status" value="1"/>
</dbReference>
<dbReference type="InterPro" id="IPR013425">
    <property type="entry name" value="Autotrns_rpt"/>
</dbReference>
<dbReference type="InterPro" id="IPR011050">
    <property type="entry name" value="Pectin_lyase_fold/virulence"/>
</dbReference>
<keyword evidence="4" id="KW-0964">Secreted</keyword>
<dbReference type="GO" id="GO:0009279">
    <property type="term" value="C:cell outer membrane"/>
    <property type="evidence" value="ECO:0007669"/>
    <property type="project" value="UniProtKB-SubCell"/>
</dbReference>
<dbReference type="NCBIfam" id="TIGR01376">
    <property type="entry name" value="POMP_repeat"/>
    <property type="match status" value="5"/>
</dbReference>
<dbReference type="InterPro" id="IPR005546">
    <property type="entry name" value="Autotransporte_beta"/>
</dbReference>
<keyword evidence="10" id="KW-1185">Reference proteome</keyword>
<dbReference type="NCBIfam" id="TIGR02601">
    <property type="entry name" value="autotrns_rpt"/>
    <property type="match status" value="3"/>
</dbReference>
<name>A0A2U8E3P1_9BACT</name>
<dbReference type="Gene3D" id="2.40.128.130">
    <property type="entry name" value="Autotransporter beta-domain"/>
    <property type="match status" value="1"/>
</dbReference>
<evidence type="ECO:0000256" key="3">
    <source>
        <dbReference type="ARBA" id="ARBA00004613"/>
    </source>
</evidence>
<evidence type="ECO:0000256" key="1">
    <source>
        <dbReference type="ARBA" id="ARBA00004196"/>
    </source>
</evidence>
<accession>A0A2U8E3P1</accession>
<reference evidence="9 10" key="1">
    <citation type="journal article" date="2018" name="Syst. Appl. Microbiol.">
        <title>Ereboglobus luteus gen. nov. sp. nov. from cockroach guts, and new insights into the oxygen relationship of the genera Opitutus and Didymococcus (Verrucomicrobia: Opitutaceae).</title>
        <authorList>
            <person name="Tegtmeier D."/>
            <person name="Belitz A."/>
            <person name="Radek R."/>
            <person name="Heimerl T."/>
            <person name="Brune A."/>
        </authorList>
    </citation>
    <scope>NUCLEOTIDE SEQUENCE [LARGE SCALE GENOMIC DNA]</scope>
    <source>
        <strain evidence="9 10">Ho45</strain>
    </source>
</reference>
<keyword evidence="6" id="KW-0472">Membrane</keyword>
<dbReference type="SMART" id="SM00710">
    <property type="entry name" value="PbH1"/>
    <property type="match status" value="9"/>
</dbReference>